<dbReference type="GO" id="GO:0052689">
    <property type="term" value="F:carboxylic ester hydrolase activity"/>
    <property type="evidence" value="ECO:0007669"/>
    <property type="project" value="UniProtKB-KW"/>
</dbReference>
<comment type="similarity">
    <text evidence="1 5">Belongs to the type-B carboxylesterase/lipase family.</text>
</comment>
<keyword evidence="3 5" id="KW-0378">Hydrolase</keyword>
<dbReference type="Gene3D" id="3.40.50.1820">
    <property type="entry name" value="alpha/beta hydrolase"/>
    <property type="match status" value="1"/>
</dbReference>
<keyword evidence="4" id="KW-0325">Glycoprotein</keyword>
<dbReference type="EMBL" id="MH201557">
    <property type="protein sequence ID" value="QCI55806.1"/>
    <property type="molecule type" value="mRNA"/>
</dbReference>
<name>A0A4D7AST5_ERISI</name>
<evidence type="ECO:0000256" key="4">
    <source>
        <dbReference type="ARBA" id="ARBA00023180"/>
    </source>
</evidence>
<dbReference type="AlphaFoldDB" id="A0A4D7AST5"/>
<protein>
    <recommendedName>
        <fullName evidence="5">Carboxylic ester hydrolase</fullName>
        <ecNumber evidence="5">3.1.1.-</ecNumber>
    </recommendedName>
</protein>
<evidence type="ECO:0000256" key="1">
    <source>
        <dbReference type="ARBA" id="ARBA00005964"/>
    </source>
</evidence>
<dbReference type="PROSITE" id="PS00122">
    <property type="entry name" value="CARBOXYLESTERASE_B_1"/>
    <property type="match status" value="1"/>
</dbReference>
<evidence type="ECO:0000256" key="6">
    <source>
        <dbReference type="SAM" id="MobiDB-lite"/>
    </source>
</evidence>
<evidence type="ECO:0000259" key="7">
    <source>
        <dbReference type="Pfam" id="PF00135"/>
    </source>
</evidence>
<dbReference type="OrthoDB" id="19653at2759"/>
<sequence>MKTVTTAVVVVTMVVAAAGGAAAKEVPLVDTEEGRVAGVLEKTLKGREFFSFYGIPFAQPPLEKLRFKDPEAPSSWEGTRDASIPAEPCPQVSYVSETEGGKEIFGSEDCLYLNVFSNQVKEEGELPVMVFIHGGGFVSGTSGESEPYVLLDHDVVLVVVQYRLSIFGFLSTEDSVMPGNLGLKDQTMALQWVQRNIHRFGGDKTRVTIFGESAGGASVHYQMLTPKSEGLFSRAILHSASALCPWALNAKPREAARQVADSLGCPTDRGSEALLDCLQGLEAYAFVPLQINLREWDMLPFTFTPWVDGEYLPEHPAQLVLEGRHAQVDIMAGSTRDEGAFFTLPALQTSTLFEELQNNFSVAGPASLTLSGQCEDPVAVARQVYLHYSGTTHVTEAHAESLNKMMGDHHFGVCVDLVTAFHAAHLHPSKKTFRYELQHYGQYSFSNLQCPSCDREWVNHGDDLFYLFTPGPLLGLPSEPPQSLQRPDDLAVSDIMTTLWTNFATTGNPTPDDSLGFKWEPSTADNLHYLSITSTPSMQPDNRKEAREFIASLPVTISKILYPEEQKQQQQQEEEEQKEPAEGGHPLIEEL</sequence>
<keyword evidence="5" id="KW-0732">Signal</keyword>
<feature type="region of interest" description="Disordered" evidence="6">
    <location>
        <begin position="561"/>
        <end position="591"/>
    </location>
</feature>
<feature type="signal peptide" evidence="5">
    <location>
        <begin position="1"/>
        <end position="23"/>
    </location>
</feature>
<evidence type="ECO:0000256" key="2">
    <source>
        <dbReference type="ARBA" id="ARBA00022487"/>
    </source>
</evidence>
<reference evidence="8" key="1">
    <citation type="submission" date="2018-04" db="EMBL/GenBank/DDBJ databases">
        <title>Two carboxylesterase cDNAs from Chinese mitten carb,Eriocheir sinensis:Clonig,tissue expression,and the effect post pesticide treatment.</title>
        <authorList>
            <person name="Zang Y."/>
        </authorList>
    </citation>
    <scope>NUCLEOTIDE SEQUENCE</scope>
</reference>
<evidence type="ECO:0000256" key="5">
    <source>
        <dbReference type="RuleBase" id="RU361235"/>
    </source>
</evidence>
<proteinExistence type="evidence at transcript level"/>
<feature type="chain" id="PRO_5019882313" description="Carboxylic ester hydrolase" evidence="5">
    <location>
        <begin position="24"/>
        <end position="591"/>
    </location>
</feature>
<dbReference type="InterPro" id="IPR029058">
    <property type="entry name" value="AB_hydrolase_fold"/>
</dbReference>
<dbReference type="InterPro" id="IPR019826">
    <property type="entry name" value="Carboxylesterase_B_AS"/>
</dbReference>
<evidence type="ECO:0000313" key="8">
    <source>
        <dbReference type="EMBL" id="QCI55806.1"/>
    </source>
</evidence>
<dbReference type="PANTHER" id="PTHR11559">
    <property type="entry name" value="CARBOXYLESTERASE"/>
    <property type="match status" value="1"/>
</dbReference>
<dbReference type="SUPFAM" id="SSF53474">
    <property type="entry name" value="alpha/beta-Hydrolases"/>
    <property type="match status" value="1"/>
</dbReference>
<evidence type="ECO:0000256" key="3">
    <source>
        <dbReference type="ARBA" id="ARBA00022801"/>
    </source>
</evidence>
<keyword evidence="2" id="KW-0719">Serine esterase</keyword>
<dbReference type="InterPro" id="IPR002018">
    <property type="entry name" value="CarbesteraseB"/>
</dbReference>
<dbReference type="InterPro" id="IPR050309">
    <property type="entry name" value="Type-B_Carboxylest/Lipase"/>
</dbReference>
<feature type="domain" description="Carboxylesterase type B" evidence="7">
    <location>
        <begin position="27"/>
        <end position="546"/>
    </location>
</feature>
<organism evidence="8">
    <name type="scientific">Eriocheir sinensis</name>
    <name type="common">Chinese mitten crab</name>
    <dbReference type="NCBI Taxonomy" id="95602"/>
    <lineage>
        <taxon>Eukaryota</taxon>
        <taxon>Metazoa</taxon>
        <taxon>Ecdysozoa</taxon>
        <taxon>Arthropoda</taxon>
        <taxon>Crustacea</taxon>
        <taxon>Multicrustacea</taxon>
        <taxon>Malacostraca</taxon>
        <taxon>Eumalacostraca</taxon>
        <taxon>Eucarida</taxon>
        <taxon>Decapoda</taxon>
        <taxon>Pleocyemata</taxon>
        <taxon>Brachyura</taxon>
        <taxon>Eubrachyura</taxon>
        <taxon>Grapsoidea</taxon>
        <taxon>Varunidae</taxon>
        <taxon>Eriocheir</taxon>
    </lineage>
</organism>
<accession>A0A4D7AST5</accession>
<dbReference type="Pfam" id="PF00135">
    <property type="entry name" value="COesterase"/>
    <property type="match status" value="1"/>
</dbReference>
<dbReference type="EC" id="3.1.1.-" evidence="5"/>